<gene>
    <name evidence="2" type="ORF">A0H81_02119</name>
</gene>
<feature type="region of interest" description="Disordered" evidence="1">
    <location>
        <begin position="319"/>
        <end position="358"/>
    </location>
</feature>
<reference evidence="2 3" key="1">
    <citation type="submission" date="2016-03" db="EMBL/GenBank/DDBJ databases">
        <title>Whole genome sequencing of Grifola frondosa 9006-11.</title>
        <authorList>
            <person name="Min B."/>
            <person name="Park H."/>
            <person name="Kim J.-G."/>
            <person name="Cho H."/>
            <person name="Oh Y.-L."/>
            <person name="Kong W.-S."/>
            <person name="Choi I.-G."/>
        </authorList>
    </citation>
    <scope>NUCLEOTIDE SEQUENCE [LARGE SCALE GENOMIC DNA]</scope>
    <source>
        <strain evidence="2 3">9006-11</strain>
    </source>
</reference>
<comment type="caution">
    <text evidence="2">The sequence shown here is derived from an EMBL/GenBank/DDBJ whole genome shotgun (WGS) entry which is preliminary data.</text>
</comment>
<dbReference type="OrthoDB" id="3260031at2759"/>
<evidence type="ECO:0000256" key="1">
    <source>
        <dbReference type="SAM" id="MobiDB-lite"/>
    </source>
</evidence>
<dbReference type="STRING" id="5627.A0A1C7MM76"/>
<proteinExistence type="predicted"/>
<dbReference type="AlphaFoldDB" id="A0A1C7MM76"/>
<dbReference type="EMBL" id="LUGG01000002">
    <property type="protein sequence ID" value="OBZ77970.1"/>
    <property type="molecule type" value="Genomic_DNA"/>
</dbReference>
<organism evidence="2 3">
    <name type="scientific">Grifola frondosa</name>
    <name type="common">Maitake</name>
    <name type="synonym">Polyporus frondosus</name>
    <dbReference type="NCBI Taxonomy" id="5627"/>
    <lineage>
        <taxon>Eukaryota</taxon>
        <taxon>Fungi</taxon>
        <taxon>Dikarya</taxon>
        <taxon>Basidiomycota</taxon>
        <taxon>Agaricomycotina</taxon>
        <taxon>Agaricomycetes</taxon>
        <taxon>Polyporales</taxon>
        <taxon>Grifolaceae</taxon>
        <taxon>Grifola</taxon>
    </lineage>
</organism>
<feature type="compositionally biased region" description="Low complexity" evidence="1">
    <location>
        <begin position="342"/>
        <end position="358"/>
    </location>
</feature>
<protein>
    <submittedName>
        <fullName evidence="2">Uncharacterized protein</fullName>
    </submittedName>
</protein>
<evidence type="ECO:0000313" key="3">
    <source>
        <dbReference type="Proteomes" id="UP000092993"/>
    </source>
</evidence>
<keyword evidence="3" id="KW-1185">Reference proteome</keyword>
<accession>A0A1C7MM76</accession>
<feature type="region of interest" description="Disordered" evidence="1">
    <location>
        <begin position="383"/>
        <end position="425"/>
    </location>
</feature>
<dbReference type="Proteomes" id="UP000092993">
    <property type="component" value="Unassembled WGS sequence"/>
</dbReference>
<name>A0A1C7MM76_GRIFR</name>
<evidence type="ECO:0000313" key="2">
    <source>
        <dbReference type="EMBL" id="OBZ77970.1"/>
    </source>
</evidence>
<sequence length="425" mass="47905">MPTDPVDAQLVRQFMLHNHPTDDRPHQSIVSASPLMVHESVDFVIPNPFSPRLQSIMRDVYTIGVEIQFRCHLNFEAASSSHLFQYLFKYIHKGPDRTRFRLFSNGQPEPVDEIQEYWDARYLSAGEATWRILGFHITKKEPGVSSLPVHIEIRSNAHRQYSHRNASHTQSLSLLGRYFQHPSGHFTHHDGSVRNFQVLTYIEYYTFFRLAKYDPTKINNPNYFEEQNFGNGASVHSRLQLKYPDHNPDDFWPLRHILDAAHYVLHGTRVDAPAQGTPAAATTSTALPPGTIKTEDFTSLIETVTRTIAQAFATATSNTATVNRVDNPPTHEPTEASQVTNPPSVSAPAPAASSTPSPARFQHLSIHIRKLAMRRISAQDRNLGVLPKPPKDKDAAYKTSAPVQDPRIAEDVFNRSMKAPTYADT</sequence>